<dbReference type="EMBL" id="BK015502">
    <property type="protein sequence ID" value="DAE10078.1"/>
    <property type="molecule type" value="Genomic_DNA"/>
</dbReference>
<sequence length="93" mass="10676">MKSLSPKKVTPRDCSPERRSRLNQRVWRINRMSIVSQTKAVRQFRCRVIAGVPVYEQIIPTAGGPNNYQSTTRLVVEAAWKSFYRRPAQSGVN</sequence>
<organism evidence="2">
    <name type="scientific">Siphoviridae sp. ct4sp3</name>
    <dbReference type="NCBI Taxonomy" id="2825332"/>
    <lineage>
        <taxon>Viruses</taxon>
        <taxon>Duplodnaviria</taxon>
        <taxon>Heunggongvirae</taxon>
        <taxon>Uroviricota</taxon>
        <taxon>Caudoviricetes</taxon>
    </lineage>
</organism>
<accession>A0A8S5PSP3</accession>
<evidence type="ECO:0000313" key="2">
    <source>
        <dbReference type="EMBL" id="DAE10078.1"/>
    </source>
</evidence>
<feature type="compositionally biased region" description="Basic and acidic residues" evidence="1">
    <location>
        <begin position="10"/>
        <end position="20"/>
    </location>
</feature>
<proteinExistence type="predicted"/>
<protein>
    <submittedName>
        <fullName evidence="2">Uncharacterized protein</fullName>
    </submittedName>
</protein>
<evidence type="ECO:0000256" key="1">
    <source>
        <dbReference type="SAM" id="MobiDB-lite"/>
    </source>
</evidence>
<name>A0A8S5PSP3_9CAUD</name>
<reference evidence="2" key="1">
    <citation type="journal article" date="2021" name="Proc. Natl. Acad. Sci. U.S.A.">
        <title>A Catalog of Tens of Thousands of Viruses from Human Metagenomes Reveals Hidden Associations with Chronic Diseases.</title>
        <authorList>
            <person name="Tisza M.J."/>
            <person name="Buck C.B."/>
        </authorList>
    </citation>
    <scope>NUCLEOTIDE SEQUENCE</scope>
    <source>
        <strain evidence="2">Ct4sp3</strain>
    </source>
</reference>
<feature type="region of interest" description="Disordered" evidence="1">
    <location>
        <begin position="1"/>
        <end position="21"/>
    </location>
</feature>